<dbReference type="FunFam" id="3.40.50.620:FF:000004">
    <property type="entry name" value="tRNA-specific 2-thiouridylase MnmA"/>
    <property type="match status" value="1"/>
</dbReference>
<comment type="function">
    <text evidence="14">Catalyzes the 2-thiolation of uridine at the wobble position (U34) of tRNA(Lys), tRNA(Glu) and tRNA(Gln), leading to the formation of s(2)U34, the first step of tRNA-mnm(5)s(2)U34 synthesis. Sulfur is provided by IscS, via a sulfur-relay system. Binds ATP and its substrate tRNAs.</text>
</comment>
<dbReference type="GO" id="GO:0005524">
    <property type="term" value="F:ATP binding"/>
    <property type="evidence" value="ECO:0007669"/>
    <property type="project" value="UniProtKB-KW"/>
</dbReference>
<evidence type="ECO:0000256" key="13">
    <source>
        <dbReference type="ARBA" id="ARBA00051542"/>
    </source>
</evidence>
<evidence type="ECO:0000256" key="3">
    <source>
        <dbReference type="ARBA" id="ARBA00011949"/>
    </source>
</evidence>
<comment type="subunit">
    <text evidence="14">Interacts with TusE.</text>
</comment>
<dbReference type="InterPro" id="IPR046884">
    <property type="entry name" value="MnmA-like_central"/>
</dbReference>
<feature type="domain" description="tRNA-specific 2-thiouridylase MnmA-like C-terminal" evidence="15">
    <location>
        <begin position="287"/>
        <end position="362"/>
    </location>
</feature>
<feature type="binding site" evidence="14">
    <location>
        <position position="37"/>
    </location>
    <ligand>
        <name>ATP</name>
        <dbReference type="ChEBI" id="CHEBI:30616"/>
    </ligand>
</feature>
<dbReference type="GO" id="GO:0002143">
    <property type="term" value="P:tRNA wobble position uridine thiolation"/>
    <property type="evidence" value="ECO:0007669"/>
    <property type="project" value="TreeGrafter"/>
</dbReference>
<dbReference type="Gene3D" id="3.40.50.620">
    <property type="entry name" value="HUPs"/>
    <property type="match status" value="1"/>
</dbReference>
<feature type="site" description="Interaction with tRNA" evidence="14">
    <location>
        <position position="130"/>
    </location>
</feature>
<dbReference type="HAMAP" id="MF_00144">
    <property type="entry name" value="tRNA_thiouridyl_MnmA"/>
    <property type="match status" value="1"/>
</dbReference>
<dbReference type="InterPro" id="IPR014729">
    <property type="entry name" value="Rossmann-like_a/b/a_fold"/>
</dbReference>
<dbReference type="Gene3D" id="2.30.30.280">
    <property type="entry name" value="Adenine nucleotide alpha hydrolases-like domains"/>
    <property type="match status" value="1"/>
</dbReference>
<keyword evidence="7 14" id="KW-0808">Transferase</keyword>
<dbReference type="Pfam" id="PF03054">
    <property type="entry name" value="tRNA_Me_trans"/>
    <property type="match status" value="1"/>
</dbReference>
<dbReference type="Gene3D" id="2.40.30.10">
    <property type="entry name" value="Translation factors"/>
    <property type="match status" value="1"/>
</dbReference>
<name>A0AAT9II42_9GAMM</name>
<dbReference type="InterPro" id="IPR023382">
    <property type="entry name" value="MnmA-like_central_sf"/>
</dbReference>
<dbReference type="Pfam" id="PF20259">
    <property type="entry name" value="tRNA_Me_trans_M"/>
    <property type="match status" value="1"/>
</dbReference>
<comment type="catalytic activity">
    <reaction evidence="13 14">
        <text>S-sulfanyl-L-cysteinyl-[protein] + uridine(34) in tRNA + AH2 + ATP = 2-thiouridine(34) in tRNA + L-cysteinyl-[protein] + A + AMP + diphosphate + H(+)</text>
        <dbReference type="Rhea" id="RHEA:47032"/>
        <dbReference type="Rhea" id="RHEA-COMP:10131"/>
        <dbReference type="Rhea" id="RHEA-COMP:11726"/>
        <dbReference type="Rhea" id="RHEA-COMP:11727"/>
        <dbReference type="Rhea" id="RHEA-COMP:11728"/>
        <dbReference type="ChEBI" id="CHEBI:13193"/>
        <dbReference type="ChEBI" id="CHEBI:15378"/>
        <dbReference type="ChEBI" id="CHEBI:17499"/>
        <dbReference type="ChEBI" id="CHEBI:29950"/>
        <dbReference type="ChEBI" id="CHEBI:30616"/>
        <dbReference type="ChEBI" id="CHEBI:33019"/>
        <dbReference type="ChEBI" id="CHEBI:61963"/>
        <dbReference type="ChEBI" id="CHEBI:65315"/>
        <dbReference type="ChEBI" id="CHEBI:87170"/>
        <dbReference type="ChEBI" id="CHEBI:456215"/>
        <dbReference type="EC" id="2.8.1.13"/>
    </reaction>
</comment>
<evidence type="ECO:0000256" key="12">
    <source>
        <dbReference type="ARBA" id="ARBA00023157"/>
    </source>
</evidence>
<evidence type="ECO:0000256" key="1">
    <source>
        <dbReference type="ARBA" id="ARBA00004496"/>
    </source>
</evidence>
<protein>
    <recommendedName>
        <fullName evidence="4 14">tRNA-specific 2-thiouridylase MnmA</fullName>
        <ecNumber evidence="3 14">2.8.1.13</ecNumber>
    </recommendedName>
</protein>
<accession>A0AAT9II42</accession>
<evidence type="ECO:0000256" key="6">
    <source>
        <dbReference type="ARBA" id="ARBA00022555"/>
    </source>
</evidence>
<dbReference type="GO" id="GO:0103016">
    <property type="term" value="F:tRNA-uridine 2-sulfurtransferase activity"/>
    <property type="evidence" value="ECO:0007669"/>
    <property type="project" value="UniProtKB-EC"/>
</dbReference>
<feature type="active site" description="Cysteine persulfide intermediate" evidence="14">
    <location>
        <position position="201"/>
    </location>
</feature>
<evidence type="ECO:0000256" key="9">
    <source>
        <dbReference type="ARBA" id="ARBA00022741"/>
    </source>
</evidence>
<gene>
    <name evidence="14 17" type="primary">mnmA</name>
    <name evidence="17" type="ORF">BUANCORI2928_208</name>
</gene>
<evidence type="ECO:0000256" key="7">
    <source>
        <dbReference type="ARBA" id="ARBA00022679"/>
    </source>
</evidence>
<keyword evidence="12 14" id="KW-1015">Disulfide bond</keyword>
<feature type="domain" description="tRNA-specific 2-thiouridylase MnmA-like central" evidence="16">
    <location>
        <begin position="210"/>
        <end position="277"/>
    </location>
</feature>
<dbReference type="FunFam" id="2.40.30.10:FF:000023">
    <property type="entry name" value="tRNA-specific 2-thiouridylase MnmA"/>
    <property type="match status" value="1"/>
</dbReference>
<dbReference type="CDD" id="cd01998">
    <property type="entry name" value="MnmA_TRMU-like"/>
    <property type="match status" value="1"/>
</dbReference>
<evidence type="ECO:0000256" key="8">
    <source>
        <dbReference type="ARBA" id="ARBA00022694"/>
    </source>
</evidence>
<evidence type="ECO:0000256" key="10">
    <source>
        <dbReference type="ARBA" id="ARBA00022840"/>
    </source>
</evidence>
<keyword evidence="9 14" id="KW-0547">Nucleotide-binding</keyword>
<dbReference type="PANTHER" id="PTHR11933:SF5">
    <property type="entry name" value="MITOCHONDRIAL TRNA-SPECIFIC 2-THIOURIDYLASE 1"/>
    <property type="match status" value="1"/>
</dbReference>
<reference evidence="17" key="1">
    <citation type="submission" date="2024-06" db="EMBL/GenBank/DDBJ databases">
        <authorList>
            <person name="Manzano-Marin A."/>
            <person name="Manzano-Marin A."/>
            <person name="Alejandro Manzano Marin A."/>
        </authorList>
    </citation>
    <scope>NUCLEOTIDE SEQUENCE</scope>
    <source>
        <strain evidence="17">Ancorni-2928</strain>
    </source>
</reference>
<feature type="site" description="Interaction with tRNA" evidence="14">
    <location>
        <position position="346"/>
    </location>
</feature>
<dbReference type="SUPFAM" id="SSF52402">
    <property type="entry name" value="Adenine nucleotide alpha hydrolases-like"/>
    <property type="match status" value="1"/>
</dbReference>
<evidence type="ECO:0000259" key="16">
    <source>
        <dbReference type="Pfam" id="PF20259"/>
    </source>
</evidence>
<keyword evidence="5 14" id="KW-0963">Cytoplasm</keyword>
<evidence type="ECO:0000313" key="17">
    <source>
        <dbReference type="EMBL" id="CAL4042893.1"/>
    </source>
</evidence>
<dbReference type="NCBIfam" id="NF001138">
    <property type="entry name" value="PRK00143.1"/>
    <property type="match status" value="1"/>
</dbReference>
<organism evidence="17">
    <name type="scientific">Buchnera aphidicola</name>
    <name type="common">Anoecia corni</name>
    <dbReference type="NCBI Taxonomy" id="2994477"/>
    <lineage>
        <taxon>Bacteria</taxon>
        <taxon>Pseudomonadati</taxon>
        <taxon>Pseudomonadota</taxon>
        <taxon>Gammaproteobacteria</taxon>
        <taxon>Enterobacterales</taxon>
        <taxon>Erwiniaceae</taxon>
        <taxon>Buchnera</taxon>
    </lineage>
</organism>
<dbReference type="EMBL" id="OZ060371">
    <property type="protein sequence ID" value="CAL4042893.1"/>
    <property type="molecule type" value="Genomic_DNA"/>
</dbReference>
<dbReference type="FunFam" id="2.30.30.280:FF:000001">
    <property type="entry name" value="tRNA-specific 2-thiouridylase MnmA"/>
    <property type="match status" value="1"/>
</dbReference>
<feature type="region of interest" description="Interaction with target base in tRNA" evidence="14">
    <location>
        <begin position="99"/>
        <end position="101"/>
    </location>
</feature>
<dbReference type="InterPro" id="IPR004506">
    <property type="entry name" value="MnmA-like"/>
</dbReference>
<feature type="active site" description="Nucleophile" evidence="14">
    <location>
        <position position="104"/>
    </location>
</feature>
<feature type="disulfide bond" description="Alternate" evidence="14">
    <location>
        <begin position="104"/>
        <end position="201"/>
    </location>
</feature>
<proteinExistence type="inferred from homology"/>
<dbReference type="PANTHER" id="PTHR11933">
    <property type="entry name" value="TRNA 5-METHYLAMINOMETHYL-2-THIOURIDYLATE -METHYLTRANSFERASE"/>
    <property type="match status" value="1"/>
</dbReference>
<evidence type="ECO:0000259" key="15">
    <source>
        <dbReference type="Pfam" id="PF20258"/>
    </source>
</evidence>
<dbReference type="EC" id="2.8.1.13" evidence="3 14"/>
<feature type="binding site" evidence="14">
    <location>
        <begin position="11"/>
        <end position="18"/>
    </location>
    <ligand>
        <name>ATP</name>
        <dbReference type="ChEBI" id="CHEBI:30616"/>
    </ligand>
</feature>
<keyword evidence="8 14" id="KW-0819">tRNA processing</keyword>
<dbReference type="InterPro" id="IPR046885">
    <property type="entry name" value="MnmA-like_C"/>
</dbReference>
<feature type="region of interest" description="Interaction with tRNA" evidence="14">
    <location>
        <begin position="313"/>
        <end position="314"/>
    </location>
</feature>
<dbReference type="AlphaFoldDB" id="A0AAT9II42"/>
<sequence>MRKKNIKIVVAMSGGVDSSVTTWLLNKKGYNVEGIFMKNWEEDDDHNNGYCASSKDLKDAQAVCDSIGILLHKINFAEEYWNNVFEKFVNLLKIGITPNPDVLCNKEIKFKELLNFVLFNLKADYMATGHYVRRVERHKKFFLLRGIDDNKDQSYFLYHLNQFQLSKCLFPVGNLRKRQVRIIAKKYVQVVAKKKDSMGICFIGPKNFTNFLSRFIKSNPGNIVDEKGQVVGIHRGLHNYTIGQRKGLKIGGISKGNGKAWYVFKKDIKKNELFVVQGNNNISLTYKGIIVTNVVWINENPLNKIFNCMVKTRYRQSVVYSKVQVISSDSVVVIFDTPVLAVCPGQSAVFYDKHICLGGGVIEKGFILHKQ</sequence>
<dbReference type="GO" id="GO:0005737">
    <property type="term" value="C:cytoplasm"/>
    <property type="evidence" value="ECO:0007669"/>
    <property type="project" value="UniProtKB-SubCell"/>
</dbReference>
<evidence type="ECO:0000256" key="11">
    <source>
        <dbReference type="ARBA" id="ARBA00022884"/>
    </source>
</evidence>
<dbReference type="NCBIfam" id="TIGR00420">
    <property type="entry name" value="trmU"/>
    <property type="match status" value="1"/>
</dbReference>
<keyword evidence="10 14" id="KW-0067">ATP-binding</keyword>
<evidence type="ECO:0000256" key="5">
    <source>
        <dbReference type="ARBA" id="ARBA00022490"/>
    </source>
</evidence>
<keyword evidence="6 14" id="KW-0820">tRNA-binding</keyword>
<dbReference type="Pfam" id="PF20258">
    <property type="entry name" value="tRNA_Me_trans_C"/>
    <property type="match status" value="1"/>
</dbReference>
<comment type="subcellular location">
    <subcellularLocation>
        <location evidence="1 14">Cytoplasm</location>
    </subcellularLocation>
</comment>
<comment type="similarity">
    <text evidence="2 14">Belongs to the MnmA/TRMU family.</text>
</comment>
<dbReference type="RefSeq" id="WP_367681173.1">
    <property type="nucleotide sequence ID" value="NZ_OZ060371.1"/>
</dbReference>
<keyword evidence="11 14" id="KW-0694">RNA-binding</keyword>
<dbReference type="GO" id="GO:0000049">
    <property type="term" value="F:tRNA binding"/>
    <property type="evidence" value="ECO:0007669"/>
    <property type="project" value="UniProtKB-KW"/>
</dbReference>
<feature type="region of interest" description="Interaction with tRNA" evidence="14">
    <location>
        <begin position="151"/>
        <end position="153"/>
    </location>
</feature>
<evidence type="ECO:0000256" key="14">
    <source>
        <dbReference type="HAMAP-Rule" id="MF_00144"/>
    </source>
</evidence>
<evidence type="ECO:0000256" key="2">
    <source>
        <dbReference type="ARBA" id="ARBA00006191"/>
    </source>
</evidence>
<evidence type="ECO:0000256" key="4">
    <source>
        <dbReference type="ARBA" id="ARBA00013805"/>
    </source>
</evidence>
<feature type="binding site" evidence="14">
    <location>
        <position position="129"/>
    </location>
    <ligand>
        <name>ATP</name>
        <dbReference type="ChEBI" id="CHEBI:30616"/>
    </ligand>
</feature>